<dbReference type="Proteomes" id="UP001451571">
    <property type="component" value="Chromosome"/>
</dbReference>
<evidence type="ECO:0000256" key="3">
    <source>
        <dbReference type="ARBA" id="ARBA00023186"/>
    </source>
</evidence>
<keyword evidence="5" id="KW-1185">Reference proteome</keyword>
<gene>
    <name evidence="4" type="ORF">V6984_02985</name>
</gene>
<dbReference type="Gene3D" id="3.90.640.10">
    <property type="entry name" value="Actin, Chain A, domain 4"/>
    <property type="match status" value="1"/>
</dbReference>
<organism evidence="4 5">
    <name type="scientific">Kineothrix sedimenti</name>
    <dbReference type="NCBI Taxonomy" id="3123317"/>
    <lineage>
        <taxon>Bacteria</taxon>
        <taxon>Bacillati</taxon>
        <taxon>Bacillota</taxon>
        <taxon>Clostridia</taxon>
        <taxon>Lachnospirales</taxon>
        <taxon>Lachnospiraceae</taxon>
        <taxon>Kineothrix</taxon>
    </lineage>
</organism>
<evidence type="ECO:0000256" key="2">
    <source>
        <dbReference type="ARBA" id="ARBA00022840"/>
    </source>
</evidence>
<keyword evidence="1" id="KW-0547">Nucleotide-binding</keyword>
<dbReference type="EMBL" id="CP146256">
    <property type="protein sequence ID" value="XAH74747.1"/>
    <property type="molecule type" value="Genomic_DNA"/>
</dbReference>
<name>A0ABZ3EWW5_9FIRM</name>
<dbReference type="PANTHER" id="PTHR19375">
    <property type="entry name" value="HEAT SHOCK PROTEIN 70KDA"/>
    <property type="match status" value="1"/>
</dbReference>
<keyword evidence="2" id="KW-0067">ATP-binding</keyword>
<dbReference type="SUPFAM" id="SSF53067">
    <property type="entry name" value="Actin-like ATPase domain"/>
    <property type="match status" value="2"/>
</dbReference>
<evidence type="ECO:0000313" key="5">
    <source>
        <dbReference type="Proteomes" id="UP001451571"/>
    </source>
</evidence>
<dbReference type="InterPro" id="IPR013126">
    <property type="entry name" value="Hsp_70_fam"/>
</dbReference>
<accession>A0ABZ3EWW5</accession>
<keyword evidence="3" id="KW-0143">Chaperone</keyword>
<dbReference type="Pfam" id="PF00012">
    <property type="entry name" value="HSP70"/>
    <property type="match status" value="1"/>
</dbReference>
<protein>
    <submittedName>
        <fullName evidence="4">Hsp70 family protein</fullName>
    </submittedName>
</protein>
<dbReference type="PRINTS" id="PR00301">
    <property type="entry name" value="HEATSHOCK70"/>
</dbReference>
<dbReference type="InterPro" id="IPR043129">
    <property type="entry name" value="ATPase_NBD"/>
</dbReference>
<evidence type="ECO:0000313" key="4">
    <source>
        <dbReference type="EMBL" id="XAH74747.1"/>
    </source>
</evidence>
<evidence type="ECO:0000256" key="1">
    <source>
        <dbReference type="ARBA" id="ARBA00022741"/>
    </source>
</evidence>
<dbReference type="RefSeq" id="WP_342758328.1">
    <property type="nucleotide sequence ID" value="NZ_CP146256.1"/>
</dbReference>
<proteinExistence type="predicted"/>
<dbReference type="Gene3D" id="3.30.420.40">
    <property type="match status" value="2"/>
</dbReference>
<reference evidence="4 5" key="1">
    <citation type="submission" date="2024-02" db="EMBL/GenBank/DDBJ databases">
        <title>Bacterial strain from lacustrine sediment.</title>
        <authorList>
            <person name="Petit C."/>
            <person name="Fadhlaoui K."/>
        </authorList>
    </citation>
    <scope>NUCLEOTIDE SEQUENCE [LARGE SCALE GENOMIC DNA]</scope>
    <source>
        <strain evidence="4 5">IPX-CK</strain>
    </source>
</reference>
<sequence>MAVQSSWYGIDFGTTNSAASSMTGDTKETVRQINYGDDEGRPFPSLVAINKETGEVITGREAKTHRNELEGEYVYFSSIKSIIANDVSYEIAGKKWTPIDIAAEIFKGLKEKIGRERTCREAIVAVPVGFTADKKRNLREAARRAGIDVKMFVSEPTAAYCSNYAALRSYHHVAVFDWGGGTLDVAVLEIEGGRVYELATEGMQIAGDDIDLKLARKMHLEFCKQKGIAKAFEDIDVVSKDILIGRCEDAKIELSDDEDYARINLNNYDELGTVRGMIEYEQFSELIEPEINKAMFCLKSAIEKSGLNRANIDCILCVGGSSKLRPLKERLISEYGADMLFYPKMVMWDIAKGASLISMSSGTYGLNQNLGLMLSDGEFYTLLNKGQLLPCREKKISVALVTDEKFAKFVFTDSKDEKLRSFVQNVKVPAGGFYEEQFVLSCFIDDDNLFRLKVQSSQFMKTILHTWTYDKLKVFYDLEGR</sequence>